<dbReference type="PROSITE" id="PS00678">
    <property type="entry name" value="WD_REPEATS_1"/>
    <property type="match status" value="1"/>
</dbReference>
<dbReference type="AlphaFoldDB" id="A0A9P3BGA3"/>
<evidence type="ECO:0000256" key="4">
    <source>
        <dbReference type="SAM" id="MobiDB-lite"/>
    </source>
</evidence>
<reference evidence="5 6" key="1">
    <citation type="submission" date="2018-10" db="EMBL/GenBank/DDBJ databases">
        <title>Pan-genome distribution and transcriptional activeness of fungal secondary metabolism genes in Aspergillus section Fumigati.</title>
        <authorList>
            <person name="Takahashi H."/>
            <person name="Umemura M."/>
            <person name="Ninomiya A."/>
            <person name="Kusuya Y."/>
            <person name="Urayama S."/>
            <person name="Shimizu M."/>
            <person name="Watanabe A."/>
            <person name="Kamei K."/>
            <person name="Yaguchi T."/>
            <person name="Hagiwara D."/>
        </authorList>
    </citation>
    <scope>NUCLEOTIDE SEQUENCE [LARGE SCALE GENOMIC DNA]</scope>
    <source>
        <strain evidence="5 6">IFM 55266</strain>
    </source>
</reference>
<dbReference type="PANTHER" id="PTHR43991">
    <property type="entry name" value="WD REPEAT PROTEIN (AFU_ORTHOLOGUE AFUA_8G05640)-RELATED"/>
    <property type="match status" value="1"/>
</dbReference>
<dbReference type="RefSeq" id="XP_043161373.1">
    <property type="nucleotide sequence ID" value="XM_043305438.1"/>
</dbReference>
<dbReference type="Pfam" id="PF00400">
    <property type="entry name" value="WD40"/>
    <property type="match status" value="1"/>
</dbReference>
<evidence type="ECO:0000256" key="3">
    <source>
        <dbReference type="PROSITE-ProRule" id="PRU00221"/>
    </source>
</evidence>
<comment type="caution">
    <text evidence="5">The sequence shown here is derived from an EMBL/GenBank/DDBJ whole genome shotgun (WGS) entry which is preliminary data.</text>
</comment>
<feature type="compositionally biased region" description="Low complexity" evidence="4">
    <location>
        <begin position="11"/>
        <end position="27"/>
    </location>
</feature>
<evidence type="ECO:0000313" key="6">
    <source>
        <dbReference type="Proteomes" id="UP001043456"/>
    </source>
</evidence>
<dbReference type="InterPro" id="IPR001680">
    <property type="entry name" value="WD40_rpt"/>
</dbReference>
<dbReference type="Gene3D" id="2.130.10.10">
    <property type="entry name" value="YVTN repeat-like/Quinoprotein amine dehydrogenase"/>
    <property type="match status" value="1"/>
</dbReference>
<dbReference type="InterPro" id="IPR015943">
    <property type="entry name" value="WD40/YVTN_repeat-like_dom_sf"/>
</dbReference>
<evidence type="ECO:0000256" key="1">
    <source>
        <dbReference type="ARBA" id="ARBA00022574"/>
    </source>
</evidence>
<accession>A0A9P3BGA3</accession>
<organism evidence="5 6">
    <name type="scientific">Aspergillus pseudoviridinutans</name>
    <dbReference type="NCBI Taxonomy" id="1517512"/>
    <lineage>
        <taxon>Eukaryota</taxon>
        <taxon>Fungi</taxon>
        <taxon>Dikarya</taxon>
        <taxon>Ascomycota</taxon>
        <taxon>Pezizomycotina</taxon>
        <taxon>Eurotiomycetes</taxon>
        <taxon>Eurotiomycetidae</taxon>
        <taxon>Eurotiales</taxon>
        <taxon>Aspergillaceae</taxon>
        <taxon>Aspergillus</taxon>
        <taxon>Aspergillus subgen. Fumigati</taxon>
    </lineage>
</organism>
<dbReference type="SUPFAM" id="SSF50978">
    <property type="entry name" value="WD40 repeat-like"/>
    <property type="match status" value="1"/>
</dbReference>
<dbReference type="PANTHER" id="PTHR43991:SF12">
    <property type="entry name" value="WD REPEAT PROTEIN (AFU_ORTHOLOGUE AFUA_8G05640)"/>
    <property type="match status" value="1"/>
</dbReference>
<dbReference type="SMART" id="SM00320">
    <property type="entry name" value="WD40"/>
    <property type="match status" value="1"/>
</dbReference>
<evidence type="ECO:0008006" key="7">
    <source>
        <dbReference type="Google" id="ProtNLM"/>
    </source>
</evidence>
<feature type="repeat" description="WD" evidence="3">
    <location>
        <begin position="652"/>
        <end position="693"/>
    </location>
</feature>
<evidence type="ECO:0000256" key="2">
    <source>
        <dbReference type="ARBA" id="ARBA00022737"/>
    </source>
</evidence>
<dbReference type="PROSITE" id="PS50082">
    <property type="entry name" value="WD_REPEATS_2"/>
    <property type="match status" value="1"/>
</dbReference>
<dbReference type="InterPro" id="IPR019775">
    <property type="entry name" value="WD40_repeat_CS"/>
</dbReference>
<proteinExistence type="predicted"/>
<name>A0A9P3BGA3_9EURO</name>
<keyword evidence="1 3" id="KW-0853">WD repeat</keyword>
<dbReference type="EMBL" id="BHVY01000007">
    <property type="protein sequence ID" value="GIJ90627.1"/>
    <property type="molecule type" value="Genomic_DNA"/>
</dbReference>
<dbReference type="Proteomes" id="UP001043456">
    <property type="component" value="Unassembled WGS sequence"/>
</dbReference>
<gene>
    <name evidence="5" type="ORF">Asppvi_009588</name>
</gene>
<dbReference type="OrthoDB" id="20669at2759"/>
<feature type="region of interest" description="Disordered" evidence="4">
    <location>
        <begin position="1"/>
        <end position="81"/>
    </location>
</feature>
<dbReference type="InterPro" id="IPR036322">
    <property type="entry name" value="WD40_repeat_dom_sf"/>
</dbReference>
<sequence>MPGPGDFAFTSSSSSSPSSSSSVFTSSYENPAHPHYSNRTSHPSSCDAPGPSRLRPVDMSFGQASSYDDQDSDEMSREGDEHAALRTDVDEFPIIATLSESHGVGLTPGNDMGSSDAGISAFTAVSQYPNALDDDSNALAVSEVVNAVIGREEYLRGEGRHVRAASVGRSPSPPADLYMSDSETTDVLGHQGGVPIGPYMTGGRMAMDSILANDPALEHHFSAIPEESDEDDVGELIMDYESPMPRDGFSVSDHEEDPDDTQKFYLDHDDDYYEEHIDRPRTREATAQLADVDFNDFYRAFDYDPLPMVLEAAPTGNHGEHNNFLHGEAIGGVPGIDTHLPASVIHGTTHERNLNIDQFINQWLLESTTRSTPSLPLISRLLPPYPLSRILGWTPPEKVIRPNNYNRDFYDIQQIPWWEALRVKRSDARELRDLWYTSYHNVDYPHHQMDGKLPQEEFYFREKSMHTKHRASIEHFQLRNLISVPAYNTLHFSHESKVYSWVPAHDDLSCLIDLSKPPINSGFRGPVKISTMKSAHNVCIAGGFTGEYALRPEGKEGAKVEGYVTTNANGITNHIDIVPSRTSHAPMAIFASNDQHLRVLDCETNTFIADHELSRAINCTATSPDGRLRVVIGDSPDAWVVEADTGRPVQPLRGHRDFGFACAWSPDMRHIATSNQDKTVIIWDARTWRILQTIESDVAGYRSVRFSPVGGGPRTLLLAEPADRIAIVNAQTYQTRQVHDFFGEIGGADYSPDGSTIWVANTDEHFGGFMEFDRRQWGQPYGPRGLPNEWIREADLDEDERCVLSERERQLRFWWNLSDEEHEALLL</sequence>
<dbReference type="PROSITE" id="PS50294">
    <property type="entry name" value="WD_REPEATS_REGION"/>
    <property type="match status" value="1"/>
</dbReference>
<protein>
    <recommendedName>
        <fullName evidence="7">WD repeat protein</fullName>
    </recommendedName>
</protein>
<dbReference type="GeneID" id="67008198"/>
<evidence type="ECO:0000313" key="5">
    <source>
        <dbReference type="EMBL" id="GIJ90627.1"/>
    </source>
</evidence>
<keyword evidence="6" id="KW-1185">Reference proteome</keyword>
<keyword evidence="2" id="KW-0677">Repeat</keyword>